<comment type="caution">
    <text evidence="1">The sequence shown here is derived from an EMBL/GenBank/DDBJ whole genome shotgun (WGS) entry which is preliminary data.</text>
</comment>
<organism evidence="1 2">
    <name type="scientific">Penicillium egyptiacum</name>
    <dbReference type="NCBI Taxonomy" id="1303716"/>
    <lineage>
        <taxon>Eukaryota</taxon>
        <taxon>Fungi</taxon>
        <taxon>Dikarya</taxon>
        <taxon>Ascomycota</taxon>
        <taxon>Pezizomycotina</taxon>
        <taxon>Eurotiomycetes</taxon>
        <taxon>Eurotiomycetidae</taxon>
        <taxon>Eurotiales</taxon>
        <taxon>Aspergillaceae</taxon>
        <taxon>Penicillium</taxon>
    </lineage>
</organism>
<gene>
    <name evidence="1" type="ORF">PEGY_LOCUS4959</name>
</gene>
<sequence>MSIILEDNQSPGFLRLGPTWYHEIPFLPHGWETTNDRGSGSLKHAAMRALLRDQSALKPELFEYVHWYLAEYLWDALKRCNKQTMHMWKIMASVYPVQFYEVSPYYCLNAGCPKKPLRDYMGILNSEDLRWRAILTIATTYCTATDLTTIPNIKNLVAMDVHSEPYTSNYDPLAPIGVNNDGLPLQDGFVRGWIESKALQHLRILRFYHQHEMTVAALGALRELPELQLVVAYECKNITQTIQKRDRPTNGIILIKGWSACRLDWFWETHGTSKTIDDNLLALHRVYQSSLQMPGDEHSRRPSSLPTNLPILEFKLTTVDHSRRDRVVVRSRYNAKSIVLFTRDPVKQKLDIERQQCARERKRTEPPERGDRPAKRAVMKERGLMDTETLNQFFSMDCL</sequence>
<dbReference type="OrthoDB" id="5273928at2759"/>
<dbReference type="Proteomes" id="UP001154252">
    <property type="component" value="Unassembled WGS sequence"/>
</dbReference>
<name>A0A9W4KG43_9EURO</name>
<keyword evidence="2" id="KW-1185">Reference proteome</keyword>
<evidence type="ECO:0000313" key="2">
    <source>
        <dbReference type="Proteomes" id="UP001154252"/>
    </source>
</evidence>
<accession>A0A9W4KG43</accession>
<dbReference type="AlphaFoldDB" id="A0A9W4KG43"/>
<reference evidence="1" key="1">
    <citation type="submission" date="2021-07" db="EMBL/GenBank/DDBJ databases">
        <authorList>
            <person name="Branca A.L. A."/>
        </authorList>
    </citation>
    <scope>NUCLEOTIDE SEQUENCE</scope>
</reference>
<protein>
    <submittedName>
        <fullName evidence="1">Uncharacterized protein</fullName>
    </submittedName>
</protein>
<dbReference type="EMBL" id="CAJVRC010000863">
    <property type="protein sequence ID" value="CAG8898195.1"/>
    <property type="molecule type" value="Genomic_DNA"/>
</dbReference>
<evidence type="ECO:0000313" key="1">
    <source>
        <dbReference type="EMBL" id="CAG8898195.1"/>
    </source>
</evidence>
<proteinExistence type="predicted"/>